<gene>
    <name evidence="3" type="ORF">B9Q17_00380</name>
</gene>
<sequence>MNTKLSALALAAALIPLAHAEPPTPEFTSGGISSRTSPQQPVGTTVKAEAEARAQDAATDIASITADRGIVTRPGRFTIEPSFSHAHSNATRVAIEGYTVIPALLIGLINISEVQRDIFVGAVSLKYGFTSRFEAGFRVPYLSINEDLREREVFDGTPVDFVRESSGDGLGDVELSLRYQLNDGLDGWPYLIGTFRAKAPTGDGPYDVEQKVLTDNKGNPIGFELAERPTGSGFWSVEPGISFIYPSDPAVLFGNLSYVWTIEEDQGFENGGTVDPGDVVRFGFGMGFAFNERTSFSLGYDHSVIRKTTLEFGNDLFAANFDRIQVGSLAFGLSHRVSDSTTLSLTVAVGVTDSAPNSEITLKLPINL</sequence>
<proteinExistence type="predicted"/>
<evidence type="ECO:0000256" key="2">
    <source>
        <dbReference type="SAM" id="SignalP"/>
    </source>
</evidence>
<protein>
    <recommendedName>
        <fullName evidence="5">Transporter</fullName>
    </recommendedName>
</protein>
<dbReference type="AlphaFoldDB" id="A0A7Z1DT51"/>
<feature type="region of interest" description="Disordered" evidence="1">
    <location>
        <begin position="22"/>
        <end position="44"/>
    </location>
</feature>
<evidence type="ECO:0000313" key="4">
    <source>
        <dbReference type="Proteomes" id="UP000216984"/>
    </source>
</evidence>
<dbReference type="Pfam" id="PF13557">
    <property type="entry name" value="Phenol_MetA_deg"/>
    <property type="match status" value="1"/>
</dbReference>
<feature type="signal peptide" evidence="2">
    <location>
        <begin position="1"/>
        <end position="20"/>
    </location>
</feature>
<dbReference type="InterPro" id="IPR025737">
    <property type="entry name" value="FApF"/>
</dbReference>
<feature type="chain" id="PRO_5030772099" description="Transporter" evidence="2">
    <location>
        <begin position="21"/>
        <end position="368"/>
    </location>
</feature>
<evidence type="ECO:0008006" key="5">
    <source>
        <dbReference type="Google" id="ProtNLM"/>
    </source>
</evidence>
<keyword evidence="4" id="KW-1185">Reference proteome</keyword>
<keyword evidence="2" id="KW-0732">Signal</keyword>
<evidence type="ECO:0000313" key="3">
    <source>
        <dbReference type="EMBL" id="OZC35535.1"/>
    </source>
</evidence>
<accession>A0A7Z1DT51</accession>
<organism evidence="3 4">
    <name type="scientific">Marinobacter vinifirmus</name>
    <dbReference type="NCBI Taxonomy" id="355591"/>
    <lineage>
        <taxon>Bacteria</taxon>
        <taxon>Pseudomonadati</taxon>
        <taxon>Pseudomonadota</taxon>
        <taxon>Gammaproteobacteria</taxon>
        <taxon>Pseudomonadales</taxon>
        <taxon>Marinobacteraceae</taxon>
        <taxon>Marinobacter</taxon>
    </lineage>
</organism>
<comment type="caution">
    <text evidence="3">The sequence shown here is derived from an EMBL/GenBank/DDBJ whole genome shotgun (WGS) entry which is preliminary data.</text>
</comment>
<evidence type="ECO:0000256" key="1">
    <source>
        <dbReference type="SAM" id="MobiDB-lite"/>
    </source>
</evidence>
<name>A0A7Z1DT51_9GAMM</name>
<dbReference type="Proteomes" id="UP000216984">
    <property type="component" value="Unassembled WGS sequence"/>
</dbReference>
<dbReference type="EMBL" id="NEFY01000009">
    <property type="protein sequence ID" value="OZC35535.1"/>
    <property type="molecule type" value="Genomic_DNA"/>
</dbReference>
<reference evidence="3 4" key="1">
    <citation type="submission" date="2017-06" db="EMBL/GenBank/DDBJ databases">
        <title>Draft genome sequence of the halophilic bacterium Marinobacter vinifirmus FB1.</title>
        <authorList>
            <person name="Stepanov V.G."/>
            <person name="Roberts D.J."/>
            <person name="Fox G.E."/>
        </authorList>
    </citation>
    <scope>NUCLEOTIDE SEQUENCE [LARGE SCALE GENOMIC DNA]</scope>
    <source>
        <strain evidence="3 4">FB1</strain>
    </source>
</reference>
<dbReference type="RefSeq" id="WP_094625407.1">
    <property type="nucleotide sequence ID" value="NZ_NEFY01000009.1"/>
</dbReference>
<feature type="compositionally biased region" description="Polar residues" evidence="1">
    <location>
        <begin position="26"/>
        <end position="43"/>
    </location>
</feature>